<dbReference type="Gene3D" id="3.40.50.1010">
    <property type="entry name" value="5'-nuclease"/>
    <property type="match status" value="1"/>
</dbReference>
<organism evidence="5 6">
    <name type="scientific">Neoarthrinium moseri</name>
    <dbReference type="NCBI Taxonomy" id="1658444"/>
    <lineage>
        <taxon>Eukaryota</taxon>
        <taxon>Fungi</taxon>
        <taxon>Dikarya</taxon>
        <taxon>Ascomycota</taxon>
        <taxon>Pezizomycotina</taxon>
        <taxon>Sordariomycetes</taxon>
        <taxon>Xylariomycetidae</taxon>
        <taxon>Amphisphaeriales</taxon>
        <taxon>Apiosporaceae</taxon>
        <taxon>Neoarthrinium</taxon>
    </lineage>
</organism>
<dbReference type="PANTHER" id="PTHR11081">
    <property type="entry name" value="FLAP ENDONUCLEASE FAMILY MEMBER"/>
    <property type="match status" value="1"/>
</dbReference>
<sequence length="729" mass="82252">MPSLQEDTWINEQAQTAEVSQLEDTAIAVDASYYLQLFLDIPPTHEPLLPALGGLTGIETHIEADLDSWAQNRTTPFFVFNGQTVVGQDEIAVQRGKAANIKTDEAWNLYFRGEANLAVSTFGQDRKAYPVQNLYPLLQAILKKRNLHFLVPPFNASAQLAHFDMTDSEQCSAVMGSQELLLYPVKDYVIKSIDWEAGNFRVVSKKTLIQRQGCSESMFIDALLMIGNSFLPAFPPLQDSTINTRQPHILTDAVNMLRTSEKSVATACASFSDILQSRDPSWKNKYQKARLMIDHFIYIAESGEIKVHNFETLTHDNYEYLGYQLPAELFHYLNTGLISGRLPGWITHGQIVIPPTLDGVKSEEYKKLVTTQLMPLREQAIRLVLPRLHRGIQFKPIYAKVWYDDTYSHTIEGRTATNRTLDQVRTWNVQESTVKQFFPDAKYGSILFEVDALKNADFARATVSKEKIKGIDSTDLVTSVVVWRFLHLRGYVDQNHCLTAWGEALAASLDAIAPMVKEHPNDSLAEAVLLAFELIRFNLLNARNQHPELNGLPMNGSDDDKASLLLISRCAILLKLHHEANGYTGPLSKNFLHYRSLSSSIREVNRDLVEAIVASMLLHAESKKEREDYLDIAQRLPFLNDTDVGLGIAVKTLLDDIQPTDTPEQKQAKRNDFPGKFVPFATDFFKDLQVAFAFYDAVHAGVKKLGDEQVSSDDRKVWDRAAEYLSARR</sequence>
<dbReference type="AlphaFoldDB" id="A0A9Q0AT82"/>
<comment type="similarity">
    <text evidence="2">Belongs to the XPG/RAD2 endonuclease family.</text>
</comment>
<dbReference type="CDD" id="cd09858">
    <property type="entry name" value="PIN_MKT1"/>
    <property type="match status" value="1"/>
</dbReference>
<dbReference type="InterPro" id="IPR029060">
    <property type="entry name" value="PIN-like_dom_sf"/>
</dbReference>
<dbReference type="Pfam" id="PF12246">
    <property type="entry name" value="MKT1_C"/>
    <property type="match status" value="1"/>
</dbReference>
<name>A0A9Q0AT82_9PEZI</name>
<evidence type="ECO:0000313" key="5">
    <source>
        <dbReference type="EMBL" id="KAI1876502.1"/>
    </source>
</evidence>
<evidence type="ECO:0000259" key="3">
    <source>
        <dbReference type="Pfam" id="PF12246"/>
    </source>
</evidence>
<keyword evidence="6" id="KW-1185">Reference proteome</keyword>
<dbReference type="EMBL" id="JAFIMR010000007">
    <property type="protein sequence ID" value="KAI1876502.1"/>
    <property type="molecule type" value="Genomic_DNA"/>
</dbReference>
<dbReference type="Pfam" id="PF12247">
    <property type="entry name" value="MKT1_N"/>
    <property type="match status" value="1"/>
</dbReference>
<accession>A0A9Q0AT82</accession>
<dbReference type="PRINTS" id="PR00853">
    <property type="entry name" value="XPGRADSUPER"/>
</dbReference>
<evidence type="ECO:0000259" key="4">
    <source>
        <dbReference type="Pfam" id="PF12247"/>
    </source>
</evidence>
<dbReference type="InterPro" id="IPR037314">
    <property type="entry name" value="MKT1_H3TH"/>
</dbReference>
<evidence type="ECO:0000313" key="6">
    <source>
        <dbReference type="Proteomes" id="UP000829685"/>
    </source>
</evidence>
<dbReference type="PANTHER" id="PTHR11081:SF32">
    <property type="entry name" value="POST-TRANSCRIPTIONAL REGULATOR MKT1"/>
    <property type="match status" value="1"/>
</dbReference>
<dbReference type="Proteomes" id="UP000829685">
    <property type="component" value="Unassembled WGS sequence"/>
</dbReference>
<gene>
    <name evidence="5" type="ORF">JX265_004028</name>
</gene>
<evidence type="ECO:0000256" key="2">
    <source>
        <dbReference type="ARBA" id="ARBA00024023"/>
    </source>
</evidence>
<feature type="domain" description="Post-transcriptional regulator MKT1 N-terminal" evidence="4">
    <location>
        <begin position="315"/>
        <end position="403"/>
    </location>
</feature>
<dbReference type="GO" id="GO:0003730">
    <property type="term" value="F:mRNA 3'-UTR binding"/>
    <property type="evidence" value="ECO:0007669"/>
    <property type="project" value="TreeGrafter"/>
</dbReference>
<dbReference type="InterPro" id="IPR022040">
    <property type="entry name" value="MKT1_N"/>
</dbReference>
<keyword evidence="1" id="KW-0810">Translation regulation</keyword>
<dbReference type="InterPro" id="IPR006084">
    <property type="entry name" value="XPG/Rad2"/>
</dbReference>
<comment type="caution">
    <text evidence="5">The sequence shown here is derived from an EMBL/GenBank/DDBJ whole genome shotgun (WGS) entry which is preliminary data.</text>
</comment>
<dbReference type="InterPro" id="IPR022039">
    <property type="entry name" value="MKT1_C"/>
</dbReference>
<dbReference type="SUPFAM" id="SSF88723">
    <property type="entry name" value="PIN domain-like"/>
    <property type="match status" value="1"/>
</dbReference>
<protein>
    <submittedName>
        <fullName evidence="5">Uncharacterized protein</fullName>
    </submittedName>
</protein>
<dbReference type="CDD" id="cd09902">
    <property type="entry name" value="H3TH_MKT1"/>
    <property type="match status" value="1"/>
</dbReference>
<evidence type="ECO:0000256" key="1">
    <source>
        <dbReference type="ARBA" id="ARBA00022845"/>
    </source>
</evidence>
<proteinExistence type="inferred from homology"/>
<reference evidence="5" key="1">
    <citation type="submission" date="2021-03" db="EMBL/GenBank/DDBJ databases">
        <title>Revisited historic fungal species revealed as producer of novel bioactive compounds through whole genome sequencing and comparative genomics.</title>
        <authorList>
            <person name="Vignolle G.A."/>
            <person name="Hochenegger N."/>
            <person name="Mach R.L."/>
            <person name="Mach-Aigner A.R."/>
            <person name="Javad Rahimi M."/>
            <person name="Salim K.A."/>
            <person name="Chan C.M."/>
            <person name="Lim L.B.L."/>
            <person name="Cai F."/>
            <person name="Druzhinina I.S."/>
            <person name="U'Ren J.M."/>
            <person name="Derntl C."/>
        </authorList>
    </citation>
    <scope>NUCLEOTIDE SEQUENCE</scope>
    <source>
        <strain evidence="5">TUCIM 5799</strain>
    </source>
</reference>
<feature type="domain" description="Post-transcriptional regulator MKT1 C-terminal" evidence="3">
    <location>
        <begin position="484"/>
        <end position="726"/>
    </location>
</feature>
<dbReference type="GO" id="GO:0006417">
    <property type="term" value="P:regulation of translation"/>
    <property type="evidence" value="ECO:0007669"/>
    <property type="project" value="UniProtKB-KW"/>
</dbReference>